<dbReference type="PROSITE" id="PS50005">
    <property type="entry name" value="TPR"/>
    <property type="match status" value="1"/>
</dbReference>
<dbReference type="InterPro" id="IPR002182">
    <property type="entry name" value="NB-ARC"/>
</dbReference>
<name>A0A4P6JYC2_KTERU</name>
<dbReference type="InterPro" id="IPR001387">
    <property type="entry name" value="Cro/C1-type_HTH"/>
</dbReference>
<dbReference type="AlphaFoldDB" id="A0A4P6JYC2"/>
<dbReference type="SMART" id="SM00530">
    <property type="entry name" value="HTH_XRE"/>
    <property type="match status" value="1"/>
</dbReference>
<dbReference type="GO" id="GO:0003677">
    <property type="term" value="F:DNA binding"/>
    <property type="evidence" value="ECO:0007669"/>
    <property type="project" value="InterPro"/>
</dbReference>
<gene>
    <name evidence="3" type="ORF">EPA93_30255</name>
</gene>
<dbReference type="OrthoDB" id="157786at2"/>
<dbReference type="InterPro" id="IPR010982">
    <property type="entry name" value="Lambda_DNA-bd_dom_sf"/>
</dbReference>
<evidence type="ECO:0000256" key="1">
    <source>
        <dbReference type="PROSITE-ProRule" id="PRU00339"/>
    </source>
</evidence>
<dbReference type="SMART" id="SM00028">
    <property type="entry name" value="TPR"/>
    <property type="match status" value="7"/>
</dbReference>
<reference evidence="3 4" key="1">
    <citation type="submission" date="2019-01" db="EMBL/GenBank/DDBJ databases">
        <title>Ktedonosporobacter rubrisoli SCAWS-G2.</title>
        <authorList>
            <person name="Huang Y."/>
            <person name="Yan B."/>
        </authorList>
    </citation>
    <scope>NUCLEOTIDE SEQUENCE [LARGE SCALE GENOMIC DNA]</scope>
    <source>
        <strain evidence="3 4">SCAWS-G2</strain>
    </source>
</reference>
<protein>
    <submittedName>
        <fullName evidence="3">Helix-turn-helix domain-containing protein</fullName>
    </submittedName>
</protein>
<dbReference type="SUPFAM" id="SSF52540">
    <property type="entry name" value="P-loop containing nucleoside triphosphate hydrolases"/>
    <property type="match status" value="1"/>
</dbReference>
<dbReference type="Gene3D" id="1.10.260.40">
    <property type="entry name" value="lambda repressor-like DNA-binding domains"/>
    <property type="match status" value="1"/>
</dbReference>
<dbReference type="Pfam" id="PF00931">
    <property type="entry name" value="NB-ARC"/>
    <property type="match status" value="1"/>
</dbReference>
<dbReference type="Pfam" id="PF01381">
    <property type="entry name" value="HTH_3"/>
    <property type="match status" value="1"/>
</dbReference>
<dbReference type="PANTHER" id="PTHR47691:SF3">
    <property type="entry name" value="HTH-TYPE TRANSCRIPTIONAL REGULATOR RV0890C-RELATED"/>
    <property type="match status" value="1"/>
</dbReference>
<dbReference type="RefSeq" id="WP_129891102.1">
    <property type="nucleotide sequence ID" value="NZ_CP035758.1"/>
</dbReference>
<dbReference type="PROSITE" id="PS50943">
    <property type="entry name" value="HTH_CROC1"/>
    <property type="match status" value="1"/>
</dbReference>
<dbReference type="InterPro" id="IPR019734">
    <property type="entry name" value="TPR_rpt"/>
</dbReference>
<evidence type="ECO:0000313" key="4">
    <source>
        <dbReference type="Proteomes" id="UP000290365"/>
    </source>
</evidence>
<organism evidence="3 4">
    <name type="scientific">Ktedonosporobacter rubrisoli</name>
    <dbReference type="NCBI Taxonomy" id="2509675"/>
    <lineage>
        <taxon>Bacteria</taxon>
        <taxon>Bacillati</taxon>
        <taxon>Chloroflexota</taxon>
        <taxon>Ktedonobacteria</taxon>
        <taxon>Ktedonobacterales</taxon>
        <taxon>Ktedonosporobacteraceae</taxon>
        <taxon>Ktedonosporobacter</taxon>
    </lineage>
</organism>
<keyword evidence="1" id="KW-0802">TPR repeat</keyword>
<proteinExistence type="predicted"/>
<dbReference type="PRINTS" id="PR00364">
    <property type="entry name" value="DISEASERSIST"/>
</dbReference>
<feature type="domain" description="HTH cro/C1-type" evidence="2">
    <location>
        <begin position="7"/>
        <end position="61"/>
    </location>
</feature>
<evidence type="ECO:0000259" key="2">
    <source>
        <dbReference type="PROSITE" id="PS50943"/>
    </source>
</evidence>
<dbReference type="PANTHER" id="PTHR47691">
    <property type="entry name" value="REGULATOR-RELATED"/>
    <property type="match status" value="1"/>
</dbReference>
<dbReference type="Proteomes" id="UP000290365">
    <property type="component" value="Chromosome"/>
</dbReference>
<accession>A0A4P6JYC2</accession>
<sequence>MKLNLRLRRERELRGWSQAKVAEEVGTDPATVSRWERSLSFPYPHFREKLCLLFGKNAEELGLVQEDSAEPAEPAVDPTSSHHALATPLSLPLYDPAIPLPSSISVGLVGRDHLLEQLRERLCGGGSITLTALNGLPGVGKTALAVQLAHDPSVRTHFCDGLLWAALGPRPNVLGQLSRWGALLGIATSEMVNKSCAHDLAEAIRAAIGMRRMLLVIDDAWDLEDALAFKVGGPHCAFILTTRFPTLALGFTSDGATLVEELDEDDGIELLKKLAPGIDILETEVMRDLIHSVGGLPLALTLMGKYLRAQAYSQQPRRIRGAVQRLLNVQERLQLSEPYALVERHPSLEQGEKLSLQSVIAVSDQLLDEQARQALRALAVFPAKPNTFCEEAAVAVTNLPHDVLDSLTDAGLLESRGPNRYTLHQTISDYARLNLQDDEPYQRFVSYYADYVEKQAKNIALMEEESSNILEALRLASERGMQAELVGGANAFTHFWLARALYTLAEQYLLKAYVAAQQLGNAAEIATTLQHLGEVNVWLSEYERAEHYLQQGLGLARQQKNMLQISELLYELGEAMRRSGQNTQAMAYYQEGLELARRSEHYELMCLTLAPLGRYACDRGDYRRANDYLREGLSLARRLGLREPMIVLLTTLGKVGFEIGDFAQAAQYEQEAFELAQQLGLHSLMCWILVCLGANACGSGNLDKANTYLQEGLELAYRLQYHEMIALALINLIGTARKVGNYAQAEQYYREGLTAIDKLSNSWYLCALTFEWSEIHIGRNDLAVATETAHKALSYVPEGNREFALQGKYTLARLAALQENFSEARRLGQECLNEYQANGHRQGARVKTWLASLPNTDQS</sequence>
<dbReference type="GO" id="GO:0043531">
    <property type="term" value="F:ADP binding"/>
    <property type="evidence" value="ECO:0007669"/>
    <property type="project" value="InterPro"/>
</dbReference>
<dbReference type="KEGG" id="kbs:EPA93_30255"/>
<dbReference type="Gene3D" id="3.40.50.300">
    <property type="entry name" value="P-loop containing nucleotide triphosphate hydrolases"/>
    <property type="match status" value="1"/>
</dbReference>
<dbReference type="Gene3D" id="1.25.40.10">
    <property type="entry name" value="Tetratricopeptide repeat domain"/>
    <property type="match status" value="2"/>
</dbReference>
<evidence type="ECO:0000313" key="3">
    <source>
        <dbReference type="EMBL" id="QBD80036.1"/>
    </source>
</evidence>
<dbReference type="SUPFAM" id="SSF48452">
    <property type="entry name" value="TPR-like"/>
    <property type="match status" value="2"/>
</dbReference>
<dbReference type="InterPro" id="IPR011990">
    <property type="entry name" value="TPR-like_helical_dom_sf"/>
</dbReference>
<dbReference type="CDD" id="cd00093">
    <property type="entry name" value="HTH_XRE"/>
    <property type="match status" value="1"/>
</dbReference>
<dbReference type="InterPro" id="IPR027417">
    <property type="entry name" value="P-loop_NTPase"/>
</dbReference>
<keyword evidence="4" id="KW-1185">Reference proteome</keyword>
<feature type="repeat" description="TPR" evidence="1">
    <location>
        <begin position="566"/>
        <end position="599"/>
    </location>
</feature>
<dbReference type="EMBL" id="CP035758">
    <property type="protein sequence ID" value="QBD80036.1"/>
    <property type="molecule type" value="Genomic_DNA"/>
</dbReference>
<dbReference type="SUPFAM" id="SSF47413">
    <property type="entry name" value="lambda repressor-like DNA-binding domains"/>
    <property type="match status" value="1"/>
</dbReference>